<dbReference type="RefSeq" id="NP_150130.1">
    <property type="nucleotide sequence ID" value="NC_003049.1"/>
</dbReference>
<organism evidence="2">
    <name type="scientific">Schizophyllum commune</name>
    <name type="common">Split gill fungus</name>
    <dbReference type="NCBI Taxonomy" id="5334"/>
    <lineage>
        <taxon>Eukaryota</taxon>
        <taxon>Fungi</taxon>
        <taxon>Dikarya</taxon>
        <taxon>Basidiomycota</taxon>
        <taxon>Agaricomycotina</taxon>
        <taxon>Agaricomycetes</taxon>
        <taxon>Agaricomycetidae</taxon>
        <taxon>Agaricales</taxon>
        <taxon>Schizophyllaceae</taxon>
        <taxon>Schizophyllum</taxon>
    </lineage>
</organism>
<feature type="transmembrane region" description="Helical" evidence="1">
    <location>
        <begin position="188"/>
        <end position="209"/>
    </location>
</feature>
<feature type="transmembrane region" description="Helical" evidence="1">
    <location>
        <begin position="553"/>
        <end position="572"/>
    </location>
</feature>
<dbReference type="GeneID" id="803610"/>
<keyword evidence="1" id="KW-0812">Transmembrane</keyword>
<name>Q94ZI3_SCHCO</name>
<dbReference type="AlphaFoldDB" id="Q94ZI3"/>
<dbReference type="EMBL" id="AF402141">
    <property type="protein sequence ID" value="AAK83414.1"/>
    <property type="molecule type" value="Genomic_DNA"/>
</dbReference>
<reference evidence="2" key="2">
    <citation type="journal article" date="2002" name="Mol. Biol. Evol.">
        <title>Hyaloraphidium curvatum: a linear mitochondrial genome, tRNA editing, and an evolutionary link to lower fungi.</title>
        <authorList>
            <person name="Forget L."/>
            <person name="Ustinova J."/>
            <person name="Wang Z."/>
            <person name="Huss V.A."/>
            <person name="Franz Lang B."/>
        </authorList>
    </citation>
    <scope>NUCLEOTIDE SEQUENCE</scope>
</reference>
<reference evidence="2" key="1">
    <citation type="submission" date="2001-07" db="EMBL/GenBank/DDBJ databases">
        <authorList>
            <person name="Lang F.B.F."/>
        </authorList>
    </citation>
    <scope>NUCLEOTIDE SEQUENCE</scope>
</reference>
<sequence length="598" mass="70449">MLDFPCPIVYLEQYFLQVQDYMGYMLCLGLFFFSYLFLDKLTIKLQKNTILDLKQVFYIGTLLILCGYSYFLLFTFGVVHNYFFSFIESNNYSLELINYVQFPILFGFINTGGKTSPLENTRIEDKELNVINKIITNVKVFLSQLKINDEKLISVTSVYTQVSNVISTSTLLLITQVSSLTYSQVIEFILYIIIAFVLSKIIQEIYNSINKNNYFLLRNLDKLLQKYPKLLNLIFVLFVFAINYNIVSELFIIRTRFVALILQLFVLISYLYFSIETRNNLKKNSSLLIIKIKSFLSLFLNFFKNKRFNLINNNYSLSAIPPILGLLGQIKEFKQKENHVNSIDPKKLEKYQHDYKVISNQSELLEGYVKEIFKNPLVPNKVKEEIIRGLFETRNYLKEEANLLKDKVKYSNCWELYEKSKAQNQEIMRDVVYSMQVDNIILSDDDILNDPRYRNIQERVFNAKVHLDAWKNIHEKKTDELLSKLGPVMQELKTAAKFEIEEAPPGLTKQSGDLTKNSHSPNEVINFFNNFEFDQFISIVVVQSFFTFINSLSYFWIFIFTCVFCWILIRVINKLRKIKILNYMKKIKEKYKNSPCIF</sequence>
<proteinExistence type="predicted"/>
<gene>
    <name evidence="2" type="primary">orf598</name>
</gene>
<feature type="transmembrane region" description="Helical" evidence="1">
    <location>
        <begin position="21"/>
        <end position="38"/>
    </location>
</feature>
<keyword evidence="1" id="KW-0472">Membrane</keyword>
<protein>
    <submittedName>
        <fullName evidence="2">Orf598</fullName>
    </submittedName>
</protein>
<feature type="transmembrane region" description="Helical" evidence="1">
    <location>
        <begin position="253"/>
        <end position="273"/>
    </location>
</feature>
<evidence type="ECO:0000256" key="1">
    <source>
        <dbReference type="SAM" id="Phobius"/>
    </source>
</evidence>
<evidence type="ECO:0000313" key="2">
    <source>
        <dbReference type="EMBL" id="AAK83414.1"/>
    </source>
</evidence>
<keyword evidence="2" id="KW-0496">Mitochondrion</keyword>
<feature type="transmembrane region" description="Helical" evidence="1">
    <location>
        <begin position="230"/>
        <end position="247"/>
    </location>
</feature>
<feature type="transmembrane region" description="Helical" evidence="1">
    <location>
        <begin position="285"/>
        <end position="303"/>
    </location>
</feature>
<feature type="transmembrane region" description="Helical" evidence="1">
    <location>
        <begin position="59"/>
        <end position="84"/>
    </location>
</feature>
<accession>Q94ZI3</accession>
<keyword evidence="1" id="KW-1133">Transmembrane helix</keyword>
<geneLocation type="mitochondrion" evidence="2"/>